<proteinExistence type="predicted"/>
<dbReference type="Proteomes" id="UP000321323">
    <property type="component" value="Chromosome"/>
</dbReference>
<evidence type="ECO:0000313" key="2">
    <source>
        <dbReference type="Proteomes" id="UP000321323"/>
    </source>
</evidence>
<sequence>MISFISVYTEIIDLARRESSFQVTGTRAALRVTEAQLHAAVQSDGLTVAAYHLPRKMPAQHPFAPRHSWFTIRYQQAEPLTILVQYGR</sequence>
<organism evidence="1 2">
    <name type="scientific">[Empedobacter] haloabium</name>
    <dbReference type="NCBI Taxonomy" id="592317"/>
    <lineage>
        <taxon>Bacteria</taxon>
        <taxon>Pseudomonadati</taxon>
        <taxon>Pseudomonadota</taxon>
        <taxon>Betaproteobacteria</taxon>
        <taxon>Burkholderiales</taxon>
        <taxon>Oxalobacteraceae</taxon>
        <taxon>Telluria group</taxon>
        <taxon>Telluria group incertae sedis</taxon>
    </lineage>
</organism>
<protein>
    <submittedName>
        <fullName evidence="1">Uncharacterized protein</fullName>
    </submittedName>
</protein>
<evidence type="ECO:0000313" key="1">
    <source>
        <dbReference type="EMBL" id="WUR12644.1"/>
    </source>
</evidence>
<accession>A0ABZ1UK49</accession>
<name>A0ABZ1UK49_9BURK</name>
<keyword evidence="2" id="KW-1185">Reference proteome</keyword>
<reference evidence="1 2" key="1">
    <citation type="journal article" date="2019" name="Int. J. Syst. Evol. Microbiol.">
        <title>The Draft Whole-Genome Sequence of the Antibiotic Producer Empedobacter haloabium ATCC 31962 Provides Indications for Its Taxonomic Reclassification.</title>
        <authorList>
            <person name="Miess H."/>
            <person name="Arlt P."/>
            <person name="Apel A.K."/>
            <person name="Weber T."/>
            <person name="Nieselt K."/>
            <person name="Hanssen F."/>
            <person name="Czemmel S."/>
            <person name="Nahnsen S."/>
            <person name="Gross H."/>
        </authorList>
    </citation>
    <scope>NUCLEOTIDE SEQUENCE [LARGE SCALE GENOMIC DNA]</scope>
    <source>
        <strain evidence="1 2">ATCC 31962</strain>
    </source>
</reference>
<gene>
    <name evidence="1" type="ORF">E7V67_023590</name>
</gene>
<dbReference type="EMBL" id="CP136508">
    <property type="protein sequence ID" value="WUR12644.1"/>
    <property type="molecule type" value="Genomic_DNA"/>
</dbReference>